<dbReference type="STRING" id="1802695.A3A13_02415"/>
<evidence type="ECO:0000259" key="2">
    <source>
        <dbReference type="PROSITE" id="PS50164"/>
    </source>
</evidence>
<feature type="domain" description="GIY-YIG" evidence="2">
    <location>
        <begin position="1"/>
        <end position="75"/>
    </location>
</feature>
<evidence type="ECO:0000256" key="1">
    <source>
        <dbReference type="ARBA" id="ARBA00007435"/>
    </source>
</evidence>
<dbReference type="SMART" id="SM00465">
    <property type="entry name" value="GIYc"/>
    <property type="match status" value="1"/>
</dbReference>
<dbReference type="SUPFAM" id="SSF82771">
    <property type="entry name" value="GIY-YIG endonuclease"/>
    <property type="match status" value="1"/>
</dbReference>
<evidence type="ECO:0000313" key="4">
    <source>
        <dbReference type="Proteomes" id="UP000178911"/>
    </source>
</evidence>
<dbReference type="PANTHER" id="PTHR34477:SF1">
    <property type="entry name" value="UPF0213 PROTEIN YHBQ"/>
    <property type="match status" value="1"/>
</dbReference>
<dbReference type="InterPro" id="IPR000305">
    <property type="entry name" value="GIY-YIG_endonuc"/>
</dbReference>
<reference evidence="3 4" key="1">
    <citation type="journal article" date="2016" name="Nat. Commun.">
        <title>Thousands of microbial genomes shed light on interconnected biogeochemical processes in an aquifer system.</title>
        <authorList>
            <person name="Anantharaman K."/>
            <person name="Brown C.T."/>
            <person name="Hug L.A."/>
            <person name="Sharon I."/>
            <person name="Castelle C.J."/>
            <person name="Probst A.J."/>
            <person name="Thomas B.C."/>
            <person name="Singh A."/>
            <person name="Wilkins M.J."/>
            <person name="Karaoz U."/>
            <person name="Brodie E.L."/>
            <person name="Williams K.H."/>
            <person name="Hubbard S.S."/>
            <person name="Banfield J.F."/>
        </authorList>
    </citation>
    <scope>NUCLEOTIDE SEQUENCE [LARGE SCALE GENOMIC DNA]</scope>
</reference>
<dbReference type="PANTHER" id="PTHR34477">
    <property type="entry name" value="UPF0213 PROTEIN YHBQ"/>
    <property type="match status" value="1"/>
</dbReference>
<dbReference type="Proteomes" id="UP000178911">
    <property type="component" value="Unassembled WGS sequence"/>
</dbReference>
<protein>
    <recommendedName>
        <fullName evidence="2">GIY-YIG domain-containing protein</fullName>
    </recommendedName>
</protein>
<organism evidence="3 4">
    <name type="scientific">Candidatus Yanofskybacteria bacterium RIFCSPLOWO2_01_FULL_43_22</name>
    <dbReference type="NCBI Taxonomy" id="1802695"/>
    <lineage>
        <taxon>Bacteria</taxon>
        <taxon>Candidatus Yanofskyibacteriota</taxon>
    </lineage>
</organism>
<comment type="caution">
    <text evidence="3">The sequence shown here is derived from an EMBL/GenBank/DDBJ whole genome shotgun (WGS) entry which is preliminary data.</text>
</comment>
<comment type="similarity">
    <text evidence="1">Belongs to the UPF0213 family.</text>
</comment>
<name>A0A1F8GHK7_9BACT</name>
<dbReference type="Pfam" id="PF01541">
    <property type="entry name" value="GIY-YIG"/>
    <property type="match status" value="1"/>
</dbReference>
<sequence>MYYVYMIKNKYGKLYIGVTQNTMQRLHHHNTKQGAQFAKSKTKFSIVFQEQHDSLAGARKREIQIKKWRRDKKEMLIEKFQNGLPTEL</sequence>
<dbReference type="AlphaFoldDB" id="A0A1F8GHK7"/>
<gene>
    <name evidence="3" type="ORF">A3A13_02415</name>
</gene>
<dbReference type="PROSITE" id="PS50164">
    <property type="entry name" value="GIY_YIG"/>
    <property type="match status" value="1"/>
</dbReference>
<dbReference type="InterPro" id="IPR035901">
    <property type="entry name" value="GIY-YIG_endonuc_sf"/>
</dbReference>
<dbReference type="InterPro" id="IPR050190">
    <property type="entry name" value="UPF0213_domain"/>
</dbReference>
<proteinExistence type="inferred from homology"/>
<dbReference type="Gene3D" id="3.40.1440.10">
    <property type="entry name" value="GIY-YIG endonuclease"/>
    <property type="match status" value="1"/>
</dbReference>
<dbReference type="EMBL" id="MGKJ01000014">
    <property type="protein sequence ID" value="OGN23919.1"/>
    <property type="molecule type" value="Genomic_DNA"/>
</dbReference>
<evidence type="ECO:0000313" key="3">
    <source>
        <dbReference type="EMBL" id="OGN23919.1"/>
    </source>
</evidence>
<accession>A0A1F8GHK7</accession>